<dbReference type="InterPro" id="IPR023753">
    <property type="entry name" value="FAD/NAD-binding_dom"/>
</dbReference>
<dbReference type="EMBL" id="CABFNP030001233">
    <property type="protein sequence ID" value="CAI6092559.1"/>
    <property type="molecule type" value="Genomic_DNA"/>
</dbReference>
<dbReference type="PRINTS" id="PR00368">
    <property type="entry name" value="FADPNR"/>
</dbReference>
<evidence type="ECO:0000256" key="4">
    <source>
        <dbReference type="ARBA" id="ARBA00023002"/>
    </source>
</evidence>
<sequence length="391" mass="42827">MSRDKTILDLGAGIGAIPVVRQTMVNIVLKDDNFKLVLVAPNTHFHWPISMPRTIVPVQHLEDKTFIPLTPTFSDYPPQKFSFVRGKAVSLDPESNSVTVGLAAGGSLSVPYHTLIIAIGARARARGGMPWKCLSDTLETRERLYHLQDQIAKAKSIVVAGGGLTAVEIAGELGYKYSQHGTKEVILVYNDRLPLAPPATDSVRSQVKLELERLKVKLISDTTVTSHGSHDGTITLQLKNAEGSVESISTEAYLPAFGLIPNTDFMPEHLLDDRKYIKQTTKLQVEGHSNIFVIGDAGSLESSNAIHADKQAVHLIKALPSYFAKCELAEYRADSRPAFGIALGPSRGVGQVGNWRVYSILVWFMKGRYLGTDYSPMLATGKRTSMTIFEK</sequence>
<protein>
    <recommendedName>
        <fullName evidence="5">FAD/NAD(P)-binding domain-containing protein</fullName>
    </recommendedName>
</protein>
<comment type="caution">
    <text evidence="6">The sequence shown here is derived from an EMBL/GenBank/DDBJ whole genome shotgun (WGS) entry which is preliminary data.</text>
</comment>
<dbReference type="Gene3D" id="3.50.50.100">
    <property type="match status" value="1"/>
</dbReference>
<dbReference type="SUPFAM" id="SSF51905">
    <property type="entry name" value="FAD/NAD(P)-binding domain"/>
    <property type="match status" value="1"/>
</dbReference>
<organism evidence="6 7">
    <name type="scientific">Clonostachys chloroleuca</name>
    <dbReference type="NCBI Taxonomy" id="1926264"/>
    <lineage>
        <taxon>Eukaryota</taxon>
        <taxon>Fungi</taxon>
        <taxon>Dikarya</taxon>
        <taxon>Ascomycota</taxon>
        <taxon>Pezizomycotina</taxon>
        <taxon>Sordariomycetes</taxon>
        <taxon>Hypocreomycetidae</taxon>
        <taxon>Hypocreales</taxon>
        <taxon>Bionectriaceae</taxon>
        <taxon>Clonostachys</taxon>
    </lineage>
</organism>
<dbReference type="GO" id="GO:0004174">
    <property type="term" value="F:electron-transferring-flavoprotein dehydrogenase activity"/>
    <property type="evidence" value="ECO:0007669"/>
    <property type="project" value="TreeGrafter"/>
</dbReference>
<dbReference type="Proteomes" id="UP001160390">
    <property type="component" value="Unassembled WGS sequence"/>
</dbReference>
<evidence type="ECO:0000313" key="6">
    <source>
        <dbReference type="EMBL" id="CAI6092559.1"/>
    </source>
</evidence>
<comment type="similarity">
    <text evidence="1">Belongs to the FAD-dependent oxidoreductase family.</text>
</comment>
<proteinExistence type="inferred from homology"/>
<dbReference type="PANTHER" id="PTHR43735">
    <property type="entry name" value="APOPTOSIS-INDUCING FACTOR 1"/>
    <property type="match status" value="1"/>
</dbReference>
<evidence type="ECO:0000313" key="7">
    <source>
        <dbReference type="Proteomes" id="UP001160390"/>
    </source>
</evidence>
<evidence type="ECO:0000256" key="1">
    <source>
        <dbReference type="ARBA" id="ARBA00006442"/>
    </source>
</evidence>
<feature type="domain" description="FAD/NAD(P)-binding" evidence="5">
    <location>
        <begin position="29"/>
        <end position="311"/>
    </location>
</feature>
<dbReference type="Pfam" id="PF07992">
    <property type="entry name" value="Pyr_redox_2"/>
    <property type="match status" value="1"/>
</dbReference>
<keyword evidence="3" id="KW-0274">FAD</keyword>
<reference evidence="6" key="1">
    <citation type="submission" date="2023-01" db="EMBL/GenBank/DDBJ databases">
        <authorList>
            <person name="Piombo E."/>
        </authorList>
    </citation>
    <scope>NUCLEOTIDE SEQUENCE</scope>
</reference>
<evidence type="ECO:0000259" key="5">
    <source>
        <dbReference type="Pfam" id="PF07992"/>
    </source>
</evidence>
<dbReference type="GO" id="GO:0050660">
    <property type="term" value="F:flavin adenine dinucleotide binding"/>
    <property type="evidence" value="ECO:0007669"/>
    <property type="project" value="TreeGrafter"/>
</dbReference>
<keyword evidence="4" id="KW-0560">Oxidoreductase</keyword>
<keyword evidence="7" id="KW-1185">Reference proteome</keyword>
<gene>
    <name evidence="6" type="ORF">CCHLO57077_00018656</name>
</gene>
<dbReference type="AlphaFoldDB" id="A0AA35M9A8"/>
<evidence type="ECO:0000256" key="2">
    <source>
        <dbReference type="ARBA" id="ARBA00022630"/>
    </source>
</evidence>
<evidence type="ECO:0000256" key="3">
    <source>
        <dbReference type="ARBA" id="ARBA00022827"/>
    </source>
</evidence>
<keyword evidence="2" id="KW-0285">Flavoprotein</keyword>
<name>A0AA35M9A8_9HYPO</name>
<dbReference type="InterPro" id="IPR036188">
    <property type="entry name" value="FAD/NAD-bd_sf"/>
</dbReference>
<dbReference type="GO" id="GO:0005737">
    <property type="term" value="C:cytoplasm"/>
    <property type="evidence" value="ECO:0007669"/>
    <property type="project" value="TreeGrafter"/>
</dbReference>
<dbReference type="PANTHER" id="PTHR43735:SF3">
    <property type="entry name" value="FERROPTOSIS SUPPRESSOR PROTEIN 1"/>
    <property type="match status" value="1"/>
</dbReference>
<accession>A0AA35M9A8</accession>